<comment type="caution">
    <text evidence="2">The sequence shown here is derived from an EMBL/GenBank/DDBJ whole genome shotgun (WGS) entry which is preliminary data.</text>
</comment>
<dbReference type="GO" id="GO:0005886">
    <property type="term" value="C:plasma membrane"/>
    <property type="evidence" value="ECO:0007669"/>
    <property type="project" value="TreeGrafter"/>
</dbReference>
<evidence type="ECO:0008006" key="4">
    <source>
        <dbReference type="Google" id="ProtNLM"/>
    </source>
</evidence>
<dbReference type="Pfam" id="PF05656">
    <property type="entry name" value="DUF805"/>
    <property type="match status" value="1"/>
</dbReference>
<sequence length="163" mass="18346">MTAWAALVDFFKRYATFRGTSSQRAFNWVTWFWGVIYLCLMCVVVMVAGLGTFFGKRGNVATESSPLMGTVSFLIVVSAIIAVIVFIPNIALYTRRLHDAGFSGWWQLIPMGCYVAFAALVIIFHVDKASSSYNLIRWIPVSVSIIFSLWLTFAKTKFNSPYI</sequence>
<name>A0A5A5U2S7_LEUCI</name>
<evidence type="ECO:0000313" key="3">
    <source>
        <dbReference type="Proteomes" id="UP000323274"/>
    </source>
</evidence>
<keyword evidence="1" id="KW-1133">Transmembrane helix</keyword>
<proteinExistence type="predicted"/>
<dbReference type="AlphaFoldDB" id="A0A5A5U2S7"/>
<keyword evidence="1" id="KW-0812">Transmembrane</keyword>
<reference evidence="2 3" key="1">
    <citation type="submission" date="2019-04" db="EMBL/GenBank/DDBJ databases">
        <title>A pseudo-fructophilic Leuconostoc citreum strain F192-5 isolated from peel of satsuma mandarin: the first report for isolation and characterization of strain-dependent fructophilic-like characteristics.</title>
        <authorList>
            <person name="Maeno S."/>
            <person name="Tanizawa Y."/>
            <person name="Kajikawa A."/>
            <person name="Kanesaki Y."/>
            <person name="Kubota E."/>
            <person name="Arita M."/>
            <person name="Leon D."/>
            <person name="Endo A."/>
        </authorList>
    </citation>
    <scope>NUCLEOTIDE SEQUENCE [LARGE SCALE GENOMIC DNA]</scope>
    <source>
        <strain evidence="2 3">F192-5</strain>
    </source>
</reference>
<dbReference type="PANTHER" id="PTHR34980:SF2">
    <property type="entry name" value="INNER MEMBRANE PROTEIN YHAH-RELATED"/>
    <property type="match status" value="1"/>
</dbReference>
<evidence type="ECO:0000256" key="1">
    <source>
        <dbReference type="SAM" id="Phobius"/>
    </source>
</evidence>
<feature type="transmembrane region" description="Helical" evidence="1">
    <location>
        <begin position="31"/>
        <end position="55"/>
    </location>
</feature>
<feature type="transmembrane region" description="Helical" evidence="1">
    <location>
        <begin position="67"/>
        <end position="92"/>
    </location>
</feature>
<dbReference type="Proteomes" id="UP000323274">
    <property type="component" value="Unassembled WGS sequence"/>
</dbReference>
<dbReference type="InterPro" id="IPR008523">
    <property type="entry name" value="DUF805"/>
</dbReference>
<keyword evidence="1" id="KW-0472">Membrane</keyword>
<dbReference type="PANTHER" id="PTHR34980">
    <property type="entry name" value="INNER MEMBRANE PROTEIN-RELATED-RELATED"/>
    <property type="match status" value="1"/>
</dbReference>
<dbReference type="EMBL" id="BJJW01000010">
    <property type="protein sequence ID" value="GDZ84336.1"/>
    <property type="molecule type" value="Genomic_DNA"/>
</dbReference>
<accession>A0A5A5U2S7</accession>
<feature type="transmembrane region" description="Helical" evidence="1">
    <location>
        <begin position="135"/>
        <end position="153"/>
    </location>
</feature>
<evidence type="ECO:0000313" key="2">
    <source>
        <dbReference type="EMBL" id="GDZ84336.1"/>
    </source>
</evidence>
<protein>
    <recommendedName>
        <fullName evidence="4">DUF805 domain-containing protein</fullName>
    </recommendedName>
</protein>
<organism evidence="2 3">
    <name type="scientific">Leuconostoc citreum</name>
    <dbReference type="NCBI Taxonomy" id="33964"/>
    <lineage>
        <taxon>Bacteria</taxon>
        <taxon>Bacillati</taxon>
        <taxon>Bacillota</taxon>
        <taxon>Bacilli</taxon>
        <taxon>Lactobacillales</taxon>
        <taxon>Lactobacillaceae</taxon>
        <taxon>Leuconostoc</taxon>
    </lineage>
</organism>
<feature type="transmembrane region" description="Helical" evidence="1">
    <location>
        <begin position="104"/>
        <end position="123"/>
    </location>
</feature>
<gene>
    <name evidence="2" type="ORF">LCIT_15780</name>
</gene>
<dbReference type="RefSeq" id="WP_048801855.1">
    <property type="nucleotide sequence ID" value="NZ_BJJW01000010.1"/>
</dbReference>